<dbReference type="InterPro" id="IPR036574">
    <property type="entry name" value="Scorpion_toxin-like_sf"/>
</dbReference>
<comment type="subcellular location">
    <subcellularLocation>
        <location evidence="1">Secreted</location>
    </subcellularLocation>
</comment>
<keyword evidence="3" id="KW-0800">Toxin</keyword>
<proteinExistence type="predicted"/>
<feature type="domain" description="LCN-type CS-alpha/beta" evidence="5">
    <location>
        <begin position="28"/>
        <end position="91"/>
    </location>
</feature>
<feature type="chain" id="PRO_5014367146" evidence="4">
    <location>
        <begin position="25"/>
        <end position="106"/>
    </location>
</feature>
<dbReference type="SUPFAM" id="SSF57095">
    <property type="entry name" value="Scorpion toxin-like"/>
    <property type="match status" value="1"/>
</dbReference>
<keyword evidence="2" id="KW-0964">Secreted</keyword>
<dbReference type="EMBL" id="GFWZ01000235">
    <property type="protein sequence ID" value="MBW20225.1"/>
    <property type="molecule type" value="Transcribed_RNA"/>
</dbReference>
<dbReference type="GO" id="GO:0005576">
    <property type="term" value="C:extracellular region"/>
    <property type="evidence" value="ECO:0007669"/>
    <property type="project" value="UniProtKB-SubCell"/>
</dbReference>
<keyword evidence="4" id="KW-0732">Signal</keyword>
<sequence>MLSTFVSLFLIVAVALLTYVDVEGAEVSGGYPVNRFNCTYPCYYGEDEEECQQFCTLLKGGFGYCYLYTCYCEQLPESVKQIKKFKVFGCSNGQWDITSVTKLYGR</sequence>
<dbReference type="PROSITE" id="PS51863">
    <property type="entry name" value="LCN_CSAB"/>
    <property type="match status" value="1"/>
</dbReference>
<protein>
    <submittedName>
        <fullName evidence="6">NaTx</fullName>
    </submittedName>
</protein>
<organism evidence="6">
    <name type="scientific">Centruroides hentzi</name>
    <dbReference type="NCBI Taxonomy" id="88313"/>
    <lineage>
        <taxon>Eukaryota</taxon>
        <taxon>Metazoa</taxon>
        <taxon>Ecdysozoa</taxon>
        <taxon>Arthropoda</taxon>
        <taxon>Chelicerata</taxon>
        <taxon>Arachnida</taxon>
        <taxon>Scorpiones</taxon>
        <taxon>Buthida</taxon>
        <taxon>Buthoidea</taxon>
        <taxon>Buthidae</taxon>
        <taxon>Centruroides</taxon>
    </lineage>
</organism>
<dbReference type="GO" id="GO:0019871">
    <property type="term" value="F:sodium channel inhibitor activity"/>
    <property type="evidence" value="ECO:0007669"/>
    <property type="project" value="InterPro"/>
</dbReference>
<evidence type="ECO:0000313" key="6">
    <source>
        <dbReference type="EMBL" id="MBW20225.1"/>
    </source>
</evidence>
<name>A0A2I9LPB6_9SCOR</name>
<dbReference type="Gene3D" id="3.30.30.10">
    <property type="entry name" value="Knottin, scorpion toxin-like"/>
    <property type="match status" value="1"/>
</dbReference>
<evidence type="ECO:0000259" key="5">
    <source>
        <dbReference type="PROSITE" id="PS51863"/>
    </source>
</evidence>
<feature type="signal peptide" evidence="4">
    <location>
        <begin position="1"/>
        <end position="24"/>
    </location>
</feature>
<dbReference type="GO" id="GO:0090729">
    <property type="term" value="F:toxin activity"/>
    <property type="evidence" value="ECO:0007669"/>
    <property type="project" value="UniProtKB-KW"/>
</dbReference>
<evidence type="ECO:0000256" key="4">
    <source>
        <dbReference type="SAM" id="SignalP"/>
    </source>
</evidence>
<accession>A0A2I9LPB6</accession>
<dbReference type="InterPro" id="IPR002061">
    <property type="entry name" value="Scorpion_toxinL/defensin"/>
</dbReference>
<dbReference type="Pfam" id="PF00537">
    <property type="entry name" value="Toxin_3"/>
    <property type="match status" value="1"/>
</dbReference>
<dbReference type="AlphaFoldDB" id="A0A2I9LPB6"/>
<dbReference type="CDD" id="cd23106">
    <property type="entry name" value="neurotoxins_LC_scorpion"/>
    <property type="match status" value="1"/>
</dbReference>
<evidence type="ECO:0000256" key="2">
    <source>
        <dbReference type="ARBA" id="ARBA00022525"/>
    </source>
</evidence>
<reference evidence="6" key="1">
    <citation type="journal article" date="2017" name="Toxicon">
        <title>Venom-gland transcriptomics and venom proteomics of the Hentz striped scorpion (Centruroides hentzi; Buthidae) reveal high toxin diversity in a harmless member of a lethal family.</title>
        <authorList>
            <person name="Ward M.J."/>
            <person name="Ellsworth S.A."/>
            <person name="Rokyta D.R."/>
        </authorList>
    </citation>
    <scope>NUCLEOTIDE SEQUENCE</scope>
    <source>
        <tissue evidence="6">Venom gland</tissue>
    </source>
</reference>
<evidence type="ECO:0000256" key="1">
    <source>
        <dbReference type="ARBA" id="ARBA00004613"/>
    </source>
</evidence>
<dbReference type="InterPro" id="IPR044062">
    <property type="entry name" value="LCN-type_CS_alpha_beta_dom"/>
</dbReference>
<evidence type="ECO:0000256" key="3">
    <source>
        <dbReference type="ARBA" id="ARBA00022656"/>
    </source>
</evidence>